<dbReference type="PROSITE" id="PS01313">
    <property type="entry name" value="LIPB"/>
    <property type="match status" value="1"/>
</dbReference>
<evidence type="ECO:0000256" key="4">
    <source>
        <dbReference type="ARBA" id="ARBA00022679"/>
    </source>
</evidence>
<evidence type="ECO:0000259" key="6">
    <source>
        <dbReference type="PROSITE" id="PS51733"/>
    </source>
</evidence>
<dbReference type="GO" id="GO:0009249">
    <property type="term" value="P:protein lipoylation"/>
    <property type="evidence" value="ECO:0007669"/>
    <property type="project" value="InterPro"/>
</dbReference>
<name>A0A3B0Z3H0_9ZZZZ</name>
<dbReference type="NCBIfam" id="NF010922">
    <property type="entry name" value="PRK14342.1"/>
    <property type="match status" value="1"/>
</dbReference>
<dbReference type="PIRSF" id="PIRSF016262">
    <property type="entry name" value="LPLase"/>
    <property type="match status" value="1"/>
</dbReference>
<comment type="pathway">
    <text evidence="1">Protein modification; protein lipoylation via endogenous pathway; protein N(6)-(lipoyl)lysine from octanoyl-[acyl-carrier-protein]: step 1/2.</text>
</comment>
<protein>
    <recommendedName>
        <fullName evidence="2">lipoyl(octanoyl) transferase</fullName>
        <ecNumber evidence="2">2.3.1.181</ecNumber>
    </recommendedName>
</protein>
<dbReference type="EC" id="2.3.1.181" evidence="2"/>
<dbReference type="PANTHER" id="PTHR10993">
    <property type="entry name" value="OCTANOYLTRANSFERASE"/>
    <property type="match status" value="1"/>
</dbReference>
<dbReference type="NCBIfam" id="TIGR00214">
    <property type="entry name" value="lipB"/>
    <property type="match status" value="1"/>
</dbReference>
<reference evidence="7" key="1">
    <citation type="submission" date="2018-06" db="EMBL/GenBank/DDBJ databases">
        <authorList>
            <person name="Zhirakovskaya E."/>
        </authorList>
    </citation>
    <scope>NUCLEOTIDE SEQUENCE</scope>
</reference>
<dbReference type="SUPFAM" id="SSF55681">
    <property type="entry name" value="Class II aaRS and biotin synthetases"/>
    <property type="match status" value="1"/>
</dbReference>
<dbReference type="HAMAP" id="MF_00013">
    <property type="entry name" value="LipB"/>
    <property type="match status" value="1"/>
</dbReference>
<dbReference type="UniPathway" id="UPA00538">
    <property type="reaction ID" value="UER00592"/>
</dbReference>
<dbReference type="PANTHER" id="PTHR10993:SF7">
    <property type="entry name" value="LIPOYLTRANSFERASE 2, MITOCHONDRIAL-RELATED"/>
    <property type="match status" value="1"/>
</dbReference>
<dbReference type="GO" id="GO:0033819">
    <property type="term" value="F:lipoyl(octanoyl) transferase activity"/>
    <property type="evidence" value="ECO:0007669"/>
    <property type="project" value="UniProtKB-EC"/>
</dbReference>
<dbReference type="PROSITE" id="PS51733">
    <property type="entry name" value="BPL_LPL_CATALYTIC"/>
    <property type="match status" value="1"/>
</dbReference>
<dbReference type="InterPro" id="IPR004143">
    <property type="entry name" value="BPL_LPL_catalytic"/>
</dbReference>
<dbReference type="InterPro" id="IPR000544">
    <property type="entry name" value="Octanoyltransferase"/>
</dbReference>
<dbReference type="FunFam" id="3.30.930.10:FF:000020">
    <property type="entry name" value="Octanoyltransferase"/>
    <property type="match status" value="1"/>
</dbReference>
<dbReference type="Pfam" id="PF21948">
    <property type="entry name" value="LplA-B_cat"/>
    <property type="match status" value="1"/>
</dbReference>
<dbReference type="InterPro" id="IPR045864">
    <property type="entry name" value="aa-tRNA-synth_II/BPL/LPL"/>
</dbReference>
<dbReference type="Gene3D" id="3.30.930.10">
    <property type="entry name" value="Bira Bifunctional Protein, Domain 2"/>
    <property type="match status" value="1"/>
</dbReference>
<keyword evidence="4 7" id="KW-0808">Transferase</keyword>
<keyword evidence="3" id="KW-0963">Cytoplasm</keyword>
<accession>A0A3B0Z3H0</accession>
<proteinExistence type="inferred from homology"/>
<sequence>MNIRKLGQQPYESVWRAMQRYTEQRTPESADEIWVVEHPALYTQGLNGKAEHLLRASNIPLLAIDRGGQITYHGPGQLIIYLLFDLKRHDWGVRHLVTTIESSIIELLADYGITAHARADAPGVYVNQAKIAALGLRIRRHCSYHGLSLNVNMDLTPFDNINPCGHVGMPITQLSEQGVSENLESVADKLLNKLYQTLQLDDEIQLETKLPILEQTS</sequence>
<dbReference type="CDD" id="cd16444">
    <property type="entry name" value="LipB"/>
    <property type="match status" value="1"/>
</dbReference>
<dbReference type="EMBL" id="UOFP01000202">
    <property type="protein sequence ID" value="VAW87865.1"/>
    <property type="molecule type" value="Genomic_DNA"/>
</dbReference>
<organism evidence="7">
    <name type="scientific">hydrothermal vent metagenome</name>
    <dbReference type="NCBI Taxonomy" id="652676"/>
    <lineage>
        <taxon>unclassified sequences</taxon>
        <taxon>metagenomes</taxon>
        <taxon>ecological metagenomes</taxon>
    </lineage>
</organism>
<dbReference type="InterPro" id="IPR020605">
    <property type="entry name" value="Octanoyltransferase_CS"/>
</dbReference>
<evidence type="ECO:0000256" key="2">
    <source>
        <dbReference type="ARBA" id="ARBA00012334"/>
    </source>
</evidence>
<keyword evidence="5 7" id="KW-0012">Acyltransferase</keyword>
<evidence type="ECO:0000313" key="7">
    <source>
        <dbReference type="EMBL" id="VAW87865.1"/>
    </source>
</evidence>
<evidence type="ECO:0000256" key="5">
    <source>
        <dbReference type="ARBA" id="ARBA00023315"/>
    </source>
</evidence>
<gene>
    <name evidence="7" type="ORF">MNBD_GAMMA18-749</name>
</gene>
<evidence type="ECO:0000256" key="3">
    <source>
        <dbReference type="ARBA" id="ARBA00022490"/>
    </source>
</evidence>
<dbReference type="AlphaFoldDB" id="A0A3B0Z3H0"/>
<feature type="domain" description="BPL/LPL catalytic" evidence="6">
    <location>
        <begin position="27"/>
        <end position="202"/>
    </location>
</feature>
<evidence type="ECO:0000256" key="1">
    <source>
        <dbReference type="ARBA" id="ARBA00004821"/>
    </source>
</evidence>